<keyword evidence="8" id="KW-1185">Reference proteome</keyword>
<dbReference type="SUPFAM" id="SSF46689">
    <property type="entry name" value="Homeodomain-like"/>
    <property type="match status" value="1"/>
</dbReference>
<accession>A0A429Z1Y3</accession>
<dbReference type="PANTHER" id="PTHR30055">
    <property type="entry name" value="HTH-TYPE TRANSCRIPTIONAL REGULATOR RUTR"/>
    <property type="match status" value="1"/>
</dbReference>
<keyword evidence="3" id="KW-0804">Transcription</keyword>
<evidence type="ECO:0000256" key="1">
    <source>
        <dbReference type="ARBA" id="ARBA00023015"/>
    </source>
</evidence>
<dbReference type="InterPro" id="IPR009057">
    <property type="entry name" value="Homeodomain-like_sf"/>
</dbReference>
<feature type="region of interest" description="Disordered" evidence="5">
    <location>
        <begin position="1"/>
        <end position="20"/>
    </location>
</feature>
<feature type="DNA-binding region" description="H-T-H motif" evidence="4">
    <location>
        <begin position="41"/>
        <end position="60"/>
    </location>
</feature>
<dbReference type="PANTHER" id="PTHR30055:SF234">
    <property type="entry name" value="HTH-TYPE TRANSCRIPTIONAL REGULATOR BETI"/>
    <property type="match status" value="1"/>
</dbReference>
<evidence type="ECO:0000313" key="7">
    <source>
        <dbReference type="EMBL" id="RST87716.1"/>
    </source>
</evidence>
<feature type="domain" description="HTH tetR-type" evidence="6">
    <location>
        <begin position="17"/>
        <end position="78"/>
    </location>
</feature>
<evidence type="ECO:0000256" key="5">
    <source>
        <dbReference type="SAM" id="MobiDB-lite"/>
    </source>
</evidence>
<feature type="compositionally biased region" description="Polar residues" evidence="5">
    <location>
        <begin position="1"/>
        <end position="13"/>
    </location>
</feature>
<gene>
    <name evidence="7" type="ORF">EJC49_04205</name>
</gene>
<dbReference type="EMBL" id="RWKW01000012">
    <property type="protein sequence ID" value="RST87716.1"/>
    <property type="molecule type" value="Genomic_DNA"/>
</dbReference>
<dbReference type="GO" id="GO:0000976">
    <property type="term" value="F:transcription cis-regulatory region binding"/>
    <property type="evidence" value="ECO:0007669"/>
    <property type="project" value="TreeGrafter"/>
</dbReference>
<evidence type="ECO:0000256" key="3">
    <source>
        <dbReference type="ARBA" id="ARBA00023163"/>
    </source>
</evidence>
<dbReference type="Pfam" id="PF00440">
    <property type="entry name" value="TetR_N"/>
    <property type="match status" value="1"/>
</dbReference>
<reference evidence="7 8" key="1">
    <citation type="submission" date="2018-12" db="EMBL/GenBank/DDBJ databases">
        <title>Mesorhizobium carbonis sp. nov., isolated from coal mine water.</title>
        <authorList>
            <person name="Xin W."/>
            <person name="Xu Z."/>
            <person name="Xiang F."/>
            <person name="Zhang J."/>
            <person name="Xi L."/>
            <person name="Liu J."/>
        </authorList>
    </citation>
    <scope>NUCLEOTIDE SEQUENCE [LARGE SCALE GENOMIC DNA]</scope>
    <source>
        <strain evidence="7 8">B2.3</strain>
    </source>
</reference>
<dbReference type="GO" id="GO:0003700">
    <property type="term" value="F:DNA-binding transcription factor activity"/>
    <property type="evidence" value="ECO:0007669"/>
    <property type="project" value="TreeGrafter"/>
</dbReference>
<keyword evidence="2 4" id="KW-0238">DNA-binding</keyword>
<evidence type="ECO:0000256" key="4">
    <source>
        <dbReference type="PROSITE-ProRule" id="PRU00335"/>
    </source>
</evidence>
<evidence type="ECO:0000313" key="8">
    <source>
        <dbReference type="Proteomes" id="UP000278398"/>
    </source>
</evidence>
<dbReference type="OrthoDB" id="9798857at2"/>
<dbReference type="InterPro" id="IPR050109">
    <property type="entry name" value="HTH-type_TetR-like_transc_reg"/>
</dbReference>
<dbReference type="PROSITE" id="PS50977">
    <property type="entry name" value="HTH_TETR_2"/>
    <property type="match status" value="1"/>
</dbReference>
<name>A0A429Z1Y3_9HYPH</name>
<dbReference type="AlphaFoldDB" id="A0A429Z1Y3"/>
<protein>
    <submittedName>
        <fullName evidence="7">TetR/AcrR family transcriptional regulator</fullName>
    </submittedName>
</protein>
<dbReference type="InterPro" id="IPR001647">
    <property type="entry name" value="HTH_TetR"/>
</dbReference>
<comment type="caution">
    <text evidence="7">The sequence shown here is derived from an EMBL/GenBank/DDBJ whole genome shotgun (WGS) entry which is preliminary data.</text>
</comment>
<organism evidence="7 8">
    <name type="scientific">Aquibium carbonis</name>
    <dbReference type="NCBI Taxonomy" id="2495581"/>
    <lineage>
        <taxon>Bacteria</taxon>
        <taxon>Pseudomonadati</taxon>
        <taxon>Pseudomonadota</taxon>
        <taxon>Alphaproteobacteria</taxon>
        <taxon>Hyphomicrobiales</taxon>
        <taxon>Phyllobacteriaceae</taxon>
        <taxon>Aquibium</taxon>
    </lineage>
</organism>
<dbReference type="Proteomes" id="UP000278398">
    <property type="component" value="Unassembled WGS sequence"/>
</dbReference>
<keyword evidence="1" id="KW-0805">Transcription regulation</keyword>
<dbReference type="RefSeq" id="WP_126698212.1">
    <property type="nucleotide sequence ID" value="NZ_RWKW01000012.1"/>
</dbReference>
<dbReference type="Gene3D" id="1.10.357.10">
    <property type="entry name" value="Tetracycline Repressor, domain 2"/>
    <property type="match status" value="1"/>
</dbReference>
<evidence type="ECO:0000256" key="2">
    <source>
        <dbReference type="ARBA" id="ARBA00023125"/>
    </source>
</evidence>
<sequence>MNRSNTTVANQDQAAPDPTREKIKAAAQRLFSARGIDGVSVRDIVAAAGLRNGASLHYYFGSKEGLLRELVVDGARRSDSARRRALEELERAGGPVTVTDVVRILIDVETGGRNEPEAGPSVGFGHMRFIVALQINHRAMLGEALDGVQNTGYLRCIAHIRKLLPNLPPHIVNQRLIFMYILLTTALAAREAAFEADVGGGKLWSSPDALENLIASITGMLTAPFPN</sequence>
<evidence type="ECO:0000259" key="6">
    <source>
        <dbReference type="PROSITE" id="PS50977"/>
    </source>
</evidence>
<proteinExistence type="predicted"/>